<sequence length="96" mass="11636">MIKFFKKRITIYIMFFVVIMITNIYFFRKNFNSQENTQAVNPFIENLESEINNRYFINKQASILENKLFKELKKIGEWPVSPQKIGRTNPFLPFFE</sequence>
<keyword evidence="1" id="KW-0812">Transmembrane</keyword>
<organism evidence="2 3">
    <name type="scientific">Candidatus Kuenenbacteria bacterium CG1_02_38_13</name>
    <dbReference type="NCBI Taxonomy" id="1805235"/>
    <lineage>
        <taxon>Bacteria</taxon>
        <taxon>Candidatus Kueneniibacteriota</taxon>
    </lineage>
</organism>
<protein>
    <submittedName>
        <fullName evidence="2">Uncharacterized protein</fullName>
    </submittedName>
</protein>
<evidence type="ECO:0000313" key="2">
    <source>
        <dbReference type="EMBL" id="OIO17314.1"/>
    </source>
</evidence>
<accession>A0A1J4TZ14</accession>
<evidence type="ECO:0000256" key="1">
    <source>
        <dbReference type="SAM" id="Phobius"/>
    </source>
</evidence>
<feature type="transmembrane region" description="Helical" evidence="1">
    <location>
        <begin position="9"/>
        <end position="27"/>
    </location>
</feature>
<evidence type="ECO:0000313" key="3">
    <source>
        <dbReference type="Proteomes" id="UP000182465"/>
    </source>
</evidence>
<proteinExistence type="predicted"/>
<dbReference type="EMBL" id="MNVB01000034">
    <property type="protein sequence ID" value="OIO17314.1"/>
    <property type="molecule type" value="Genomic_DNA"/>
</dbReference>
<keyword evidence="1" id="KW-0472">Membrane</keyword>
<dbReference type="AlphaFoldDB" id="A0A1J4TZ14"/>
<comment type="caution">
    <text evidence="2">The sequence shown here is derived from an EMBL/GenBank/DDBJ whole genome shotgun (WGS) entry which is preliminary data.</text>
</comment>
<name>A0A1J4TZ14_9BACT</name>
<keyword evidence="1" id="KW-1133">Transmembrane helix</keyword>
<dbReference type="Proteomes" id="UP000182465">
    <property type="component" value="Unassembled WGS sequence"/>
</dbReference>
<gene>
    <name evidence="2" type="ORF">AUJ29_01555</name>
</gene>
<reference evidence="2 3" key="1">
    <citation type="journal article" date="2016" name="Environ. Microbiol.">
        <title>Genomic resolution of a cold subsurface aquifer community provides metabolic insights for novel microbes adapted to high CO concentrations.</title>
        <authorList>
            <person name="Probst A.J."/>
            <person name="Castelle C.J."/>
            <person name="Singh A."/>
            <person name="Brown C.T."/>
            <person name="Anantharaman K."/>
            <person name="Sharon I."/>
            <person name="Hug L.A."/>
            <person name="Burstein D."/>
            <person name="Emerson J.B."/>
            <person name="Thomas B.C."/>
            <person name="Banfield J.F."/>
        </authorList>
    </citation>
    <scope>NUCLEOTIDE SEQUENCE [LARGE SCALE GENOMIC DNA]</scope>
    <source>
        <strain evidence="2">CG1_02_38_13</strain>
    </source>
</reference>